<feature type="chain" id="PRO_5026905413" evidence="1">
    <location>
        <begin position="26"/>
        <end position="262"/>
    </location>
</feature>
<dbReference type="InterPro" id="IPR025634">
    <property type="entry name" value="DUF4292"/>
</dbReference>
<protein>
    <submittedName>
        <fullName evidence="2">DUF4292 domain-containing protein</fullName>
    </submittedName>
</protein>
<feature type="signal peptide" evidence="1">
    <location>
        <begin position="1"/>
        <end position="25"/>
    </location>
</feature>
<evidence type="ECO:0000313" key="2">
    <source>
        <dbReference type="EMBL" id="NAS10930.1"/>
    </source>
</evidence>
<reference evidence="2 3" key="1">
    <citation type="submission" date="2020-01" db="EMBL/GenBank/DDBJ databases">
        <title>Bacteria diversity of Porities sp.</title>
        <authorList>
            <person name="Wang G."/>
        </authorList>
    </citation>
    <scope>NUCLEOTIDE SEQUENCE [LARGE SCALE GENOMIC DNA]</scope>
    <source>
        <strain evidence="2 3">R33</strain>
    </source>
</reference>
<accession>A0A6L9E8A7</accession>
<proteinExistence type="predicted"/>
<dbReference type="Pfam" id="PF14125">
    <property type="entry name" value="DUF4292"/>
    <property type="match status" value="1"/>
</dbReference>
<dbReference type="Proteomes" id="UP000475249">
    <property type="component" value="Unassembled WGS sequence"/>
</dbReference>
<evidence type="ECO:0000313" key="3">
    <source>
        <dbReference type="Proteomes" id="UP000475249"/>
    </source>
</evidence>
<sequence>MVPNLTSYLRIIMVCALLMAFSACKSTRITAGGTANEKLSTRAIIKNHYKNQPEFRTLSARMKIDYNDGGSSKSVGVSLRIEKDKTIWLSAPLGVIKAYISPERVSFYNKLQNEYFDGDFGYLSNLLGVELDYGKVQNLLLGQALFDLREEKYDSRVNDGNYQLQPEESLALYKALFQIEPANFRMAVQQLSQPLKKRLLEINYKNYQEKETHVVPNEVGIIAIDDEERTTIGITYRNIEFNRDLNFPYKIPKGFDEIELSK</sequence>
<dbReference type="EMBL" id="WXYO01000001">
    <property type="protein sequence ID" value="NAS10930.1"/>
    <property type="molecule type" value="Genomic_DNA"/>
</dbReference>
<name>A0A6L9E8A7_9FLAO</name>
<keyword evidence="3" id="KW-1185">Reference proteome</keyword>
<evidence type="ECO:0000256" key="1">
    <source>
        <dbReference type="SAM" id="SignalP"/>
    </source>
</evidence>
<dbReference type="AlphaFoldDB" id="A0A6L9E8A7"/>
<keyword evidence="1" id="KW-0732">Signal</keyword>
<gene>
    <name evidence="2" type="ORF">GTQ38_02880</name>
</gene>
<comment type="caution">
    <text evidence="2">The sequence shown here is derived from an EMBL/GenBank/DDBJ whole genome shotgun (WGS) entry which is preliminary data.</text>
</comment>
<dbReference type="Gene3D" id="2.50.20.10">
    <property type="entry name" value="Lipoprotein localisation LolA/LolB/LppX"/>
    <property type="match status" value="1"/>
</dbReference>
<dbReference type="RefSeq" id="WP_161433775.1">
    <property type="nucleotide sequence ID" value="NZ_WXYO01000001.1"/>
</dbReference>
<organism evidence="2 3">
    <name type="scientific">Poritiphilus flavus</name>
    <dbReference type="NCBI Taxonomy" id="2697053"/>
    <lineage>
        <taxon>Bacteria</taxon>
        <taxon>Pseudomonadati</taxon>
        <taxon>Bacteroidota</taxon>
        <taxon>Flavobacteriia</taxon>
        <taxon>Flavobacteriales</taxon>
        <taxon>Flavobacteriaceae</taxon>
        <taxon>Poritiphilus</taxon>
    </lineage>
</organism>